<dbReference type="Pfam" id="PF21221">
    <property type="entry name" value="B_lactamase-like_C"/>
    <property type="match status" value="1"/>
</dbReference>
<dbReference type="Pfam" id="PF00753">
    <property type="entry name" value="Lactamase_B"/>
    <property type="match status" value="1"/>
</dbReference>
<dbReference type="Gene3D" id="3.60.15.10">
    <property type="entry name" value="Ribonuclease Z/Hydroxyacylglutathione hydrolase-like"/>
    <property type="match status" value="1"/>
</dbReference>
<dbReference type="EMBL" id="VSSQ01004779">
    <property type="protein sequence ID" value="MPM26607.1"/>
    <property type="molecule type" value="Genomic_DNA"/>
</dbReference>
<dbReference type="InterPro" id="IPR050662">
    <property type="entry name" value="Sec-metab_biosynth-thioest"/>
</dbReference>
<dbReference type="PANTHER" id="PTHR23131">
    <property type="entry name" value="ENDORIBONUCLEASE LACTB2"/>
    <property type="match status" value="1"/>
</dbReference>
<dbReference type="PANTHER" id="PTHR23131:SF4">
    <property type="entry name" value="METALLO-BETA-LACTAMASE SUPERFAMILY POTEIN"/>
    <property type="match status" value="1"/>
</dbReference>
<feature type="domain" description="Metallo-beta-lactamase" evidence="1">
    <location>
        <begin position="12"/>
        <end position="105"/>
    </location>
</feature>
<evidence type="ECO:0000259" key="2">
    <source>
        <dbReference type="Pfam" id="PF21221"/>
    </source>
</evidence>
<dbReference type="SUPFAM" id="SSF56281">
    <property type="entry name" value="Metallo-hydrolase/oxidoreductase"/>
    <property type="match status" value="1"/>
</dbReference>
<dbReference type="InterPro" id="IPR048933">
    <property type="entry name" value="B_lactamase-like_C"/>
</dbReference>
<protein>
    <submittedName>
        <fullName evidence="3">Uncharacterized protein</fullName>
    </submittedName>
</protein>
<dbReference type="InterPro" id="IPR036866">
    <property type="entry name" value="RibonucZ/Hydroxyglut_hydro"/>
</dbReference>
<evidence type="ECO:0000259" key="1">
    <source>
        <dbReference type="Pfam" id="PF00753"/>
    </source>
</evidence>
<name>A0A644YEE8_9ZZZZ</name>
<gene>
    <name evidence="3" type="ORF">SDC9_73111</name>
</gene>
<comment type="caution">
    <text evidence="3">The sequence shown here is derived from an EMBL/GenBank/DDBJ whole genome shotgun (WGS) entry which is preliminary data.</text>
</comment>
<dbReference type="InterPro" id="IPR001279">
    <property type="entry name" value="Metallo-B-lactamas"/>
</dbReference>
<proteinExistence type="predicted"/>
<dbReference type="AlphaFoldDB" id="A0A644YEE8"/>
<accession>A0A644YEE8</accession>
<organism evidence="3">
    <name type="scientific">bioreactor metagenome</name>
    <dbReference type="NCBI Taxonomy" id="1076179"/>
    <lineage>
        <taxon>unclassified sequences</taxon>
        <taxon>metagenomes</taxon>
        <taxon>ecological metagenomes</taxon>
    </lineage>
</organism>
<dbReference type="Gene3D" id="1.10.10.10">
    <property type="entry name" value="Winged helix-like DNA-binding domain superfamily/Winged helix DNA-binding domain"/>
    <property type="match status" value="1"/>
</dbReference>
<evidence type="ECO:0000313" key="3">
    <source>
        <dbReference type="EMBL" id="MPM26607.1"/>
    </source>
</evidence>
<dbReference type="InterPro" id="IPR036388">
    <property type="entry name" value="WH-like_DNA-bd_sf"/>
</dbReference>
<reference evidence="3" key="1">
    <citation type="submission" date="2019-08" db="EMBL/GenBank/DDBJ databases">
        <authorList>
            <person name="Kucharzyk K."/>
            <person name="Murdoch R.W."/>
            <person name="Higgins S."/>
            <person name="Loffler F."/>
        </authorList>
    </citation>
    <scope>NUCLEOTIDE SEQUENCE</scope>
</reference>
<sequence>MAAMRKDPFMPQAPFNFERLREGQLLTIGEREWRVIVGQGHSPEHACLYNATDGLLIAGDQLLPRITSNVMVSPIEPEGNPLKVWLESTLRLAELPADTLVLPSHQGVFLGVRERAHEVVAHHQQQCDLVHAHLTDMPSASAWQLMQVLFPKLRSPVDHLMALGETIAHLNHLLAAGELQRSLGADQIDAYARTV</sequence>
<feature type="domain" description="Metallo-beta-lactamase-like C-terminal" evidence="2">
    <location>
        <begin position="140"/>
        <end position="179"/>
    </location>
</feature>